<evidence type="ECO:0000313" key="7">
    <source>
        <dbReference type="Proteomes" id="UP000249082"/>
    </source>
</evidence>
<dbReference type="Gene3D" id="3.40.190.290">
    <property type="match status" value="1"/>
</dbReference>
<dbReference type="PROSITE" id="PS50931">
    <property type="entry name" value="HTH_LYSR"/>
    <property type="match status" value="1"/>
</dbReference>
<evidence type="ECO:0000256" key="2">
    <source>
        <dbReference type="ARBA" id="ARBA00023015"/>
    </source>
</evidence>
<dbReference type="GO" id="GO:0006351">
    <property type="term" value="P:DNA-templated transcription"/>
    <property type="evidence" value="ECO:0007669"/>
    <property type="project" value="TreeGrafter"/>
</dbReference>
<keyword evidence="2" id="KW-0805">Transcription regulation</keyword>
<accession>A0A2W5NH67</accession>
<proteinExistence type="inferred from homology"/>
<evidence type="ECO:0000256" key="3">
    <source>
        <dbReference type="ARBA" id="ARBA00023125"/>
    </source>
</evidence>
<organism evidence="6 7">
    <name type="scientific">Novosphingobium pentaromativorans</name>
    <dbReference type="NCBI Taxonomy" id="205844"/>
    <lineage>
        <taxon>Bacteria</taxon>
        <taxon>Pseudomonadati</taxon>
        <taxon>Pseudomonadota</taxon>
        <taxon>Alphaproteobacteria</taxon>
        <taxon>Sphingomonadales</taxon>
        <taxon>Sphingomonadaceae</taxon>
        <taxon>Novosphingobium</taxon>
    </lineage>
</organism>
<dbReference type="PRINTS" id="PR00039">
    <property type="entry name" value="HTHLYSR"/>
</dbReference>
<reference evidence="6 7" key="1">
    <citation type="submission" date="2017-08" db="EMBL/GenBank/DDBJ databases">
        <title>Infants hospitalized years apart are colonized by the same room-sourced microbial strains.</title>
        <authorList>
            <person name="Brooks B."/>
            <person name="Olm M.R."/>
            <person name="Firek B.A."/>
            <person name="Baker R."/>
            <person name="Thomas B.C."/>
            <person name="Morowitz M.J."/>
            <person name="Banfield J.F."/>
        </authorList>
    </citation>
    <scope>NUCLEOTIDE SEQUENCE [LARGE SCALE GENOMIC DNA]</scope>
    <source>
        <strain evidence="6">S2_005_002_R2_33</strain>
    </source>
</reference>
<comment type="caution">
    <text evidence="6">The sequence shown here is derived from an EMBL/GenBank/DDBJ whole genome shotgun (WGS) entry which is preliminary data.</text>
</comment>
<sequence length="297" mass="33044">MHRNDLTDLRLLLIVAEERSFTRAAARLGLTQSTLSHAIRGFEERIGVRLLTRTTRNVAPTPAGERLIAVATPGLETIEAEITALGALRDAPAGTIRLTTDAHAHDTIVWPAIQRLLPRYPDVSVEVSIEHRLTDIVGERFDAGVRLGEEVERDMIAVRIGPEMRFIVVGASAYLEERAAPKLPQDLTAHRCINMRHGTSGRMYAWEFEKDGRELKVRVEGPLAFNYAGPALDAALMGLGLAYVPEDAALPYLGSGQLKALLTDWCPYFPGYHLYYPSRRQMTPAFALLVDELRHRD</sequence>
<dbReference type="EMBL" id="QFPX01000024">
    <property type="protein sequence ID" value="PZQ51798.1"/>
    <property type="molecule type" value="Genomic_DNA"/>
</dbReference>
<dbReference type="InterPro" id="IPR036390">
    <property type="entry name" value="WH_DNA-bd_sf"/>
</dbReference>
<dbReference type="PANTHER" id="PTHR30537:SF1">
    <property type="entry name" value="HTH-TYPE TRANSCRIPTIONAL REGULATOR PGRR"/>
    <property type="match status" value="1"/>
</dbReference>
<dbReference type="FunFam" id="3.40.190.290:FF:000012">
    <property type="entry name" value="Transcriptional regulator, LysR family"/>
    <property type="match status" value="1"/>
</dbReference>
<dbReference type="InterPro" id="IPR058163">
    <property type="entry name" value="LysR-type_TF_proteobact-type"/>
</dbReference>
<evidence type="ECO:0000259" key="5">
    <source>
        <dbReference type="PROSITE" id="PS50931"/>
    </source>
</evidence>
<dbReference type="SUPFAM" id="SSF46785">
    <property type="entry name" value="Winged helix' DNA-binding domain"/>
    <property type="match status" value="1"/>
</dbReference>
<evidence type="ECO:0000313" key="6">
    <source>
        <dbReference type="EMBL" id="PZQ51798.1"/>
    </source>
</evidence>
<dbReference type="PANTHER" id="PTHR30537">
    <property type="entry name" value="HTH-TYPE TRANSCRIPTIONAL REGULATOR"/>
    <property type="match status" value="1"/>
</dbReference>
<name>A0A2W5NH67_9SPHN</name>
<dbReference type="Proteomes" id="UP000249082">
    <property type="component" value="Unassembled WGS sequence"/>
</dbReference>
<dbReference type="GO" id="GO:0003700">
    <property type="term" value="F:DNA-binding transcription factor activity"/>
    <property type="evidence" value="ECO:0007669"/>
    <property type="project" value="InterPro"/>
</dbReference>
<evidence type="ECO:0000256" key="1">
    <source>
        <dbReference type="ARBA" id="ARBA00009437"/>
    </source>
</evidence>
<dbReference type="CDD" id="cd08474">
    <property type="entry name" value="PBP2_CrgA_like_5"/>
    <property type="match status" value="1"/>
</dbReference>
<dbReference type="Pfam" id="PF03466">
    <property type="entry name" value="LysR_substrate"/>
    <property type="match status" value="1"/>
</dbReference>
<comment type="similarity">
    <text evidence="1">Belongs to the LysR transcriptional regulatory family.</text>
</comment>
<protein>
    <submittedName>
        <fullName evidence="6">LysR family transcriptional regulator</fullName>
    </submittedName>
</protein>
<keyword evidence="3" id="KW-0238">DNA-binding</keyword>
<dbReference type="Gene3D" id="1.10.10.10">
    <property type="entry name" value="Winged helix-like DNA-binding domain superfamily/Winged helix DNA-binding domain"/>
    <property type="match status" value="1"/>
</dbReference>
<feature type="domain" description="HTH lysR-type" evidence="5">
    <location>
        <begin position="4"/>
        <end position="61"/>
    </location>
</feature>
<dbReference type="GO" id="GO:0043565">
    <property type="term" value="F:sequence-specific DNA binding"/>
    <property type="evidence" value="ECO:0007669"/>
    <property type="project" value="TreeGrafter"/>
</dbReference>
<dbReference type="Pfam" id="PF00126">
    <property type="entry name" value="HTH_1"/>
    <property type="match status" value="1"/>
</dbReference>
<keyword evidence="4" id="KW-0804">Transcription</keyword>
<evidence type="ECO:0000256" key="4">
    <source>
        <dbReference type="ARBA" id="ARBA00023163"/>
    </source>
</evidence>
<gene>
    <name evidence="6" type="ORF">DI555_20540</name>
</gene>
<dbReference type="AlphaFoldDB" id="A0A2W5NH67"/>
<dbReference type="SUPFAM" id="SSF53850">
    <property type="entry name" value="Periplasmic binding protein-like II"/>
    <property type="match status" value="1"/>
</dbReference>
<dbReference type="InterPro" id="IPR005119">
    <property type="entry name" value="LysR_subst-bd"/>
</dbReference>
<dbReference type="FunFam" id="1.10.10.10:FF:000001">
    <property type="entry name" value="LysR family transcriptional regulator"/>
    <property type="match status" value="1"/>
</dbReference>
<dbReference type="InterPro" id="IPR000847">
    <property type="entry name" value="LysR_HTH_N"/>
</dbReference>
<dbReference type="InterPro" id="IPR036388">
    <property type="entry name" value="WH-like_DNA-bd_sf"/>
</dbReference>